<dbReference type="AlphaFoldDB" id="A0A2G9QB52"/>
<evidence type="ECO:0000256" key="1">
    <source>
        <dbReference type="SAM" id="MobiDB-lite"/>
    </source>
</evidence>
<evidence type="ECO:0000313" key="3">
    <source>
        <dbReference type="Proteomes" id="UP000228934"/>
    </source>
</evidence>
<protein>
    <submittedName>
        <fullName evidence="2">Uncharacterized protein</fullName>
    </submittedName>
</protein>
<keyword evidence="3" id="KW-1185">Reference proteome</keyword>
<dbReference type="EMBL" id="KZ060363">
    <property type="protein sequence ID" value="PIO12411.1"/>
    <property type="molecule type" value="Genomic_DNA"/>
</dbReference>
<reference evidence="3" key="1">
    <citation type="journal article" date="2017" name="Nat. Commun.">
        <title>The North American bullfrog draft genome provides insight into hormonal regulation of long noncoding RNA.</title>
        <authorList>
            <person name="Hammond S.A."/>
            <person name="Warren R.L."/>
            <person name="Vandervalk B.P."/>
            <person name="Kucuk E."/>
            <person name="Khan H."/>
            <person name="Gibb E.A."/>
            <person name="Pandoh P."/>
            <person name="Kirk H."/>
            <person name="Zhao Y."/>
            <person name="Jones M."/>
            <person name="Mungall A.J."/>
            <person name="Coope R."/>
            <person name="Pleasance S."/>
            <person name="Moore R.A."/>
            <person name="Holt R.A."/>
            <person name="Round J.M."/>
            <person name="Ohora S."/>
            <person name="Walle B.V."/>
            <person name="Veldhoen N."/>
            <person name="Helbing C.C."/>
            <person name="Birol I."/>
        </authorList>
    </citation>
    <scope>NUCLEOTIDE SEQUENCE [LARGE SCALE GENOMIC DNA]</scope>
</reference>
<sequence>MEPRPSLSKLPSTSAEAPEVQPGPSTLEEGGAQLDPVMSSKLCVIDDQKPKTMYHFHTQESLSQEEAVANSLTEPQVPSLRPLTKRTRKARNLEESAAAFLKQATATITMTPGVHETFGCVTASKLEHMEEAQHTICKEIILKALNKRTRGELTPQTHLCELDHTPPPPPTTPPTPQPPDPPQQHGRNVEGSVESDGLGLVWSGKKCRLL</sequence>
<dbReference type="OrthoDB" id="7476629at2759"/>
<dbReference type="Proteomes" id="UP000228934">
    <property type="component" value="Unassembled WGS sequence"/>
</dbReference>
<name>A0A2G9QB52_AQUCT</name>
<proteinExistence type="predicted"/>
<organism evidence="2 3">
    <name type="scientific">Aquarana catesbeiana</name>
    <name type="common">American bullfrog</name>
    <name type="synonym">Rana catesbeiana</name>
    <dbReference type="NCBI Taxonomy" id="8400"/>
    <lineage>
        <taxon>Eukaryota</taxon>
        <taxon>Metazoa</taxon>
        <taxon>Chordata</taxon>
        <taxon>Craniata</taxon>
        <taxon>Vertebrata</taxon>
        <taxon>Euteleostomi</taxon>
        <taxon>Amphibia</taxon>
        <taxon>Batrachia</taxon>
        <taxon>Anura</taxon>
        <taxon>Neobatrachia</taxon>
        <taxon>Ranoidea</taxon>
        <taxon>Ranidae</taxon>
        <taxon>Aquarana</taxon>
    </lineage>
</organism>
<accession>A0A2G9QB52</accession>
<feature type="region of interest" description="Disordered" evidence="1">
    <location>
        <begin position="158"/>
        <end position="197"/>
    </location>
</feature>
<feature type="compositionally biased region" description="Pro residues" evidence="1">
    <location>
        <begin position="165"/>
        <end position="182"/>
    </location>
</feature>
<gene>
    <name evidence="2" type="ORF">AB205_0105460</name>
</gene>
<feature type="region of interest" description="Disordered" evidence="1">
    <location>
        <begin position="1"/>
        <end position="34"/>
    </location>
</feature>
<evidence type="ECO:0000313" key="2">
    <source>
        <dbReference type="EMBL" id="PIO12411.1"/>
    </source>
</evidence>